<dbReference type="GO" id="GO:0006508">
    <property type="term" value="P:proteolysis"/>
    <property type="evidence" value="ECO:0007669"/>
    <property type="project" value="UniProtKB-KW"/>
</dbReference>
<dbReference type="CDD" id="cd03129">
    <property type="entry name" value="GAT1_Peptidase_E_like"/>
    <property type="match status" value="1"/>
</dbReference>
<dbReference type="InterPro" id="IPR005320">
    <property type="entry name" value="Peptidase_S51"/>
</dbReference>
<comment type="caution">
    <text evidence="5">The sequence shown here is derived from an EMBL/GenBank/DDBJ whole genome shotgun (WGS) entry which is preliminary data.</text>
</comment>
<reference evidence="6" key="1">
    <citation type="submission" date="2017-11" db="EMBL/GenBank/DDBJ databases">
        <authorList>
            <person name="Zhu W."/>
        </authorList>
    </citation>
    <scope>NUCLEOTIDE SEQUENCE [LARGE SCALE GENOMIC DNA]</scope>
    <source>
        <strain evidence="6">CAU 1183</strain>
    </source>
</reference>
<gene>
    <name evidence="5" type="ORF">CWR48_06070</name>
</gene>
<name>A0A3D8PYI7_9BACI</name>
<dbReference type="Gene3D" id="3.40.50.880">
    <property type="match status" value="1"/>
</dbReference>
<evidence type="ECO:0000256" key="3">
    <source>
        <dbReference type="ARBA" id="ARBA00022801"/>
    </source>
</evidence>
<protein>
    <submittedName>
        <fullName evidence="5">Peptidase S51 dipeptidase E</fullName>
    </submittedName>
</protein>
<evidence type="ECO:0000256" key="4">
    <source>
        <dbReference type="ARBA" id="ARBA00022825"/>
    </source>
</evidence>
<accession>A0A3D8PYI7</accession>
<keyword evidence="3" id="KW-0378">Hydrolase</keyword>
<dbReference type="Proteomes" id="UP000257143">
    <property type="component" value="Unassembled WGS sequence"/>
</dbReference>
<keyword evidence="6" id="KW-1185">Reference proteome</keyword>
<comment type="similarity">
    <text evidence="1">Belongs to the peptidase S51 family.</text>
</comment>
<evidence type="ECO:0000313" key="5">
    <source>
        <dbReference type="EMBL" id="RDW20381.1"/>
    </source>
</evidence>
<dbReference type="OrthoDB" id="65372at2"/>
<keyword evidence="2" id="KW-0645">Protease</keyword>
<evidence type="ECO:0000256" key="1">
    <source>
        <dbReference type="ARBA" id="ARBA00006534"/>
    </source>
</evidence>
<dbReference type="InterPro" id="IPR029062">
    <property type="entry name" value="Class_I_gatase-like"/>
</dbReference>
<keyword evidence="4" id="KW-0720">Serine protease</keyword>
<proteinExistence type="inferred from homology"/>
<dbReference type="GO" id="GO:0008236">
    <property type="term" value="F:serine-type peptidase activity"/>
    <property type="evidence" value="ECO:0007669"/>
    <property type="project" value="UniProtKB-KW"/>
</dbReference>
<organism evidence="5 6">
    <name type="scientific">Oceanobacillus arenosus</name>
    <dbReference type="NCBI Taxonomy" id="1229153"/>
    <lineage>
        <taxon>Bacteria</taxon>
        <taxon>Bacillati</taxon>
        <taxon>Bacillota</taxon>
        <taxon>Bacilli</taxon>
        <taxon>Bacillales</taxon>
        <taxon>Bacillaceae</taxon>
        <taxon>Oceanobacillus</taxon>
    </lineage>
</organism>
<evidence type="ECO:0000313" key="6">
    <source>
        <dbReference type="Proteomes" id="UP000257143"/>
    </source>
</evidence>
<dbReference type="SUPFAM" id="SSF52317">
    <property type="entry name" value="Class I glutamine amidotransferase-like"/>
    <property type="match status" value="1"/>
</dbReference>
<evidence type="ECO:0000256" key="2">
    <source>
        <dbReference type="ARBA" id="ARBA00022670"/>
    </source>
</evidence>
<dbReference type="Pfam" id="PF03575">
    <property type="entry name" value="Peptidase_S51"/>
    <property type="match status" value="1"/>
</dbReference>
<dbReference type="AlphaFoldDB" id="A0A3D8PYI7"/>
<sequence length="213" mass="24019">MVNKHLFLFDGSPPFGKMLGSKFADLSLNDKGKIAILFVEREGWMEYMGRYTNMLLANGVTNFDYLPLSSNQTNNYINELIFCTGIIIGGGKTERYHEYIVDTEIGKYIRKRYEKGILVAGFSTGALISPEKCVIPPIDNAGRQHLFLSGLGLLRDCMISVHFTKWNEEENLKKAIYKVKVPIGYGIDDEEGLYFKNGVLSGSEGDKIYIFNT</sequence>
<dbReference type="EMBL" id="PIOC01000010">
    <property type="protein sequence ID" value="RDW20381.1"/>
    <property type="molecule type" value="Genomic_DNA"/>
</dbReference>